<reference evidence="1" key="1">
    <citation type="journal article" date="2020" name="Nature">
        <title>Giant virus diversity and host interactions through global metagenomics.</title>
        <authorList>
            <person name="Schulz F."/>
            <person name="Roux S."/>
            <person name="Paez-Espino D."/>
            <person name="Jungbluth S."/>
            <person name="Walsh D.A."/>
            <person name="Denef V.J."/>
            <person name="McMahon K.D."/>
            <person name="Konstantinidis K.T."/>
            <person name="Eloe-Fadrosh E.A."/>
            <person name="Kyrpides N.C."/>
            <person name="Woyke T."/>
        </authorList>
    </citation>
    <scope>NUCLEOTIDE SEQUENCE</scope>
    <source>
        <strain evidence="1">GVMAG-M-3300021375-17</strain>
    </source>
</reference>
<sequence length="116" mass="13822">MELTFYTSKQVDNTIFNKYKDNYYVYRKMSGLFSNHPPHDREMFLSAYNTIQTLEAWEILKNHIVQPTKGFAWESKPEIVNIMEEINKNYGYNHSGCSISVTMRVMYNIAKNEEYK</sequence>
<protein>
    <submittedName>
        <fullName evidence="1">Uncharacterized protein</fullName>
    </submittedName>
</protein>
<accession>A0A6C0CNC5</accession>
<evidence type="ECO:0000313" key="1">
    <source>
        <dbReference type="EMBL" id="QHT05390.1"/>
    </source>
</evidence>
<dbReference type="AlphaFoldDB" id="A0A6C0CNC5"/>
<organism evidence="1">
    <name type="scientific">viral metagenome</name>
    <dbReference type="NCBI Taxonomy" id="1070528"/>
    <lineage>
        <taxon>unclassified sequences</taxon>
        <taxon>metagenomes</taxon>
        <taxon>organismal metagenomes</taxon>
    </lineage>
</organism>
<name>A0A6C0CNC5_9ZZZZ</name>
<proteinExistence type="predicted"/>
<dbReference type="EMBL" id="MN739453">
    <property type="protein sequence ID" value="QHT05390.1"/>
    <property type="molecule type" value="Genomic_DNA"/>
</dbReference>